<dbReference type="Proteomes" id="UP000318453">
    <property type="component" value="Chromosome"/>
</dbReference>
<feature type="region of interest" description="Disordered" evidence="1">
    <location>
        <begin position="65"/>
        <end position="112"/>
    </location>
</feature>
<dbReference type="RefSeq" id="WP_146294951.1">
    <property type="nucleotide sequence ID" value="NZ_CP042326.1"/>
</dbReference>
<dbReference type="EMBL" id="CP042326">
    <property type="protein sequence ID" value="QDZ39348.1"/>
    <property type="molecule type" value="Genomic_DNA"/>
</dbReference>
<feature type="compositionally biased region" description="Polar residues" evidence="1">
    <location>
        <begin position="68"/>
        <end position="83"/>
    </location>
</feature>
<dbReference type="AlphaFoldDB" id="A0A5B8NK80"/>
<name>A0A5B8NK80_9CHRO</name>
<keyword evidence="3" id="KW-1185">Reference proteome</keyword>
<proteinExistence type="predicted"/>
<evidence type="ECO:0008006" key="4">
    <source>
        <dbReference type="Google" id="ProtNLM"/>
    </source>
</evidence>
<protein>
    <recommendedName>
        <fullName evidence="4">Phasin family protein</fullName>
    </recommendedName>
</protein>
<reference evidence="2" key="1">
    <citation type="submission" date="2019-08" db="EMBL/GenBank/DDBJ databases">
        <title>Carotenoids and Carotenoid Binding Proteins in the Halophilic Cyanobacterium Euhalothece sp. ZM00.</title>
        <authorList>
            <person name="Cho S.M."/>
            <person name="Song J.Y."/>
            <person name="Park Y.-I."/>
        </authorList>
    </citation>
    <scope>NUCLEOTIDE SEQUENCE [LARGE SCALE GENOMIC DNA]</scope>
    <source>
        <strain evidence="2">Z-M001</strain>
    </source>
</reference>
<evidence type="ECO:0000313" key="2">
    <source>
        <dbReference type="EMBL" id="QDZ39348.1"/>
    </source>
</evidence>
<evidence type="ECO:0000313" key="3">
    <source>
        <dbReference type="Proteomes" id="UP000318453"/>
    </source>
</evidence>
<dbReference type="OrthoDB" id="495409at2"/>
<accession>A0A5B8NK80</accession>
<organism evidence="2 3">
    <name type="scientific">Euhalothece natronophila Z-M001</name>
    <dbReference type="NCBI Taxonomy" id="522448"/>
    <lineage>
        <taxon>Bacteria</taxon>
        <taxon>Bacillati</taxon>
        <taxon>Cyanobacteriota</taxon>
        <taxon>Cyanophyceae</taxon>
        <taxon>Oscillatoriophycideae</taxon>
        <taxon>Chroococcales</taxon>
        <taxon>Halothecacae</taxon>
        <taxon>Halothece cluster</taxon>
        <taxon>Euhalothece</taxon>
    </lineage>
</organism>
<dbReference type="KEGG" id="enn:FRE64_05040"/>
<gene>
    <name evidence="2" type="ORF">FRE64_05040</name>
</gene>
<evidence type="ECO:0000256" key="1">
    <source>
        <dbReference type="SAM" id="MobiDB-lite"/>
    </source>
</evidence>
<sequence>MANQFGDILQKAFYFGVGLADYAQEQASEKLKELRTQSQKLADELVKRGEMNSEEARQFVEQLMSEAKSGQTATNQETTSSQGEPRRIEIIEEDEPNTSDSATEEKTDEDIDTLRNQVEALREELKRLHKK</sequence>